<gene>
    <name evidence="2" type="ORF">JCR33_11990</name>
</gene>
<keyword evidence="1" id="KW-0479">Metal-binding</keyword>
<accession>A0A934IM85</accession>
<dbReference type="CDD" id="cd00085">
    <property type="entry name" value="HNHc"/>
    <property type="match status" value="1"/>
</dbReference>
<dbReference type="AlphaFoldDB" id="A0A934IM85"/>
<dbReference type="PROSITE" id="PS00202">
    <property type="entry name" value="RUBREDOXIN"/>
    <property type="match status" value="1"/>
</dbReference>
<protein>
    <recommendedName>
        <fullName evidence="4">HNH nuclease domain-containing protein</fullName>
    </recommendedName>
</protein>
<organism evidence="2 3">
    <name type="scientific">Acuticoccus mangrovi</name>
    <dbReference type="NCBI Taxonomy" id="2796142"/>
    <lineage>
        <taxon>Bacteria</taxon>
        <taxon>Pseudomonadati</taxon>
        <taxon>Pseudomonadota</taxon>
        <taxon>Alphaproteobacteria</taxon>
        <taxon>Hyphomicrobiales</taxon>
        <taxon>Amorphaceae</taxon>
        <taxon>Acuticoccus</taxon>
    </lineage>
</organism>
<evidence type="ECO:0000313" key="2">
    <source>
        <dbReference type="EMBL" id="MBJ3776417.1"/>
    </source>
</evidence>
<dbReference type="Proteomes" id="UP000609531">
    <property type="component" value="Unassembled WGS sequence"/>
</dbReference>
<reference evidence="2" key="1">
    <citation type="submission" date="2020-12" db="EMBL/GenBank/DDBJ databases">
        <title>Bacterial taxonomy.</title>
        <authorList>
            <person name="Pan X."/>
        </authorList>
    </citation>
    <scope>NUCLEOTIDE SEQUENCE</scope>
    <source>
        <strain evidence="2">B2012</strain>
    </source>
</reference>
<dbReference type="EMBL" id="JAEKJA010000009">
    <property type="protein sequence ID" value="MBJ3776417.1"/>
    <property type="molecule type" value="Genomic_DNA"/>
</dbReference>
<keyword evidence="3" id="KW-1185">Reference proteome</keyword>
<dbReference type="InterPro" id="IPR003615">
    <property type="entry name" value="HNH_nuc"/>
</dbReference>
<proteinExistence type="predicted"/>
<comment type="caution">
    <text evidence="2">The sequence shown here is derived from an EMBL/GenBank/DDBJ whole genome shotgun (WGS) entry which is preliminary data.</text>
</comment>
<evidence type="ECO:0008006" key="4">
    <source>
        <dbReference type="Google" id="ProtNLM"/>
    </source>
</evidence>
<dbReference type="GO" id="GO:0046872">
    <property type="term" value="F:metal ion binding"/>
    <property type="evidence" value="ECO:0007669"/>
    <property type="project" value="UniProtKB-KW"/>
</dbReference>
<dbReference type="RefSeq" id="WP_198882323.1">
    <property type="nucleotide sequence ID" value="NZ_JAEKJA010000009.1"/>
</dbReference>
<sequence>MSLSDVQIDHIIPEHLNGSNELSSILVSLGRPEGFEINSFENWMPAHPICNRGKAGHVFSPSPLIQMELERASLLAGRAKDLAQRYATERQIDSAIQRILIAHEAGSLTNDQQKKLADVVLHFHEENRPAEMKGRSLMIAPWLTVLGEDAHYYYLQGPGGMRGIRPKGDKIDMSWDCPRCGVTGWNGVKCITCGMMDDGD</sequence>
<dbReference type="InterPro" id="IPR018527">
    <property type="entry name" value="Rubredoxin_Fe_BS"/>
</dbReference>
<evidence type="ECO:0000313" key="3">
    <source>
        <dbReference type="Proteomes" id="UP000609531"/>
    </source>
</evidence>
<evidence type="ECO:0000256" key="1">
    <source>
        <dbReference type="ARBA" id="ARBA00022723"/>
    </source>
</evidence>
<name>A0A934IM85_9HYPH</name>